<dbReference type="SMART" id="SM00165">
    <property type="entry name" value="UBA"/>
    <property type="match status" value="1"/>
</dbReference>
<proteinExistence type="predicted"/>
<feature type="compositionally biased region" description="Polar residues" evidence="1">
    <location>
        <begin position="22"/>
        <end position="60"/>
    </location>
</feature>
<keyword evidence="4" id="KW-1185">Reference proteome</keyword>
<organism evidence="3 4">
    <name type="scientific">Clitoria ternatea</name>
    <name type="common">Butterfly pea</name>
    <dbReference type="NCBI Taxonomy" id="43366"/>
    <lineage>
        <taxon>Eukaryota</taxon>
        <taxon>Viridiplantae</taxon>
        <taxon>Streptophyta</taxon>
        <taxon>Embryophyta</taxon>
        <taxon>Tracheophyta</taxon>
        <taxon>Spermatophyta</taxon>
        <taxon>Magnoliopsida</taxon>
        <taxon>eudicotyledons</taxon>
        <taxon>Gunneridae</taxon>
        <taxon>Pentapetalae</taxon>
        <taxon>rosids</taxon>
        <taxon>fabids</taxon>
        <taxon>Fabales</taxon>
        <taxon>Fabaceae</taxon>
        <taxon>Papilionoideae</taxon>
        <taxon>50 kb inversion clade</taxon>
        <taxon>NPAAA clade</taxon>
        <taxon>indigoferoid/millettioid clade</taxon>
        <taxon>Phaseoleae</taxon>
        <taxon>Clitoria</taxon>
    </lineage>
</organism>
<dbReference type="PANTHER" id="PTHR35294">
    <property type="entry name" value="UBIQUITIN-ASSOCIATED/TRANSLATION ELONGATION FACTOR EF1B PROTEIN"/>
    <property type="match status" value="1"/>
</dbReference>
<reference evidence="3 4" key="1">
    <citation type="submission" date="2024-01" db="EMBL/GenBank/DDBJ databases">
        <title>The genomes of 5 underutilized Papilionoideae crops provide insights into root nodulation and disease resistance.</title>
        <authorList>
            <person name="Yuan L."/>
        </authorList>
    </citation>
    <scope>NUCLEOTIDE SEQUENCE [LARGE SCALE GENOMIC DNA]</scope>
    <source>
        <strain evidence="3">LY-2023</strain>
        <tissue evidence="3">Leaf</tissue>
    </source>
</reference>
<dbReference type="EMBL" id="JAYKXN010000007">
    <property type="protein sequence ID" value="KAK7271529.1"/>
    <property type="molecule type" value="Genomic_DNA"/>
</dbReference>
<evidence type="ECO:0000313" key="4">
    <source>
        <dbReference type="Proteomes" id="UP001359559"/>
    </source>
</evidence>
<dbReference type="Proteomes" id="UP001359559">
    <property type="component" value="Unassembled WGS sequence"/>
</dbReference>
<comment type="caution">
    <text evidence="3">The sequence shown here is derived from an EMBL/GenBank/DDBJ whole genome shotgun (WGS) entry which is preliminary data.</text>
</comment>
<dbReference type="SUPFAM" id="SSF46934">
    <property type="entry name" value="UBA-like"/>
    <property type="match status" value="1"/>
</dbReference>
<protein>
    <recommendedName>
        <fullName evidence="2">UBA domain-containing protein</fullName>
    </recommendedName>
</protein>
<dbReference type="Gene3D" id="1.10.8.10">
    <property type="entry name" value="DNA helicase RuvA subunit, C-terminal domain"/>
    <property type="match status" value="1"/>
</dbReference>
<feature type="region of interest" description="Disordered" evidence="1">
    <location>
        <begin position="1"/>
        <end position="144"/>
    </location>
</feature>
<feature type="compositionally biased region" description="Basic and acidic residues" evidence="1">
    <location>
        <begin position="121"/>
        <end position="131"/>
    </location>
</feature>
<feature type="compositionally biased region" description="Polar residues" evidence="1">
    <location>
        <begin position="76"/>
        <end position="98"/>
    </location>
</feature>
<name>A0AAN9F892_CLITE</name>
<dbReference type="PANTHER" id="PTHR35294:SF4">
    <property type="entry name" value="UBA DOMAIN-CONTAINING PROTEIN"/>
    <property type="match status" value="1"/>
</dbReference>
<dbReference type="AlphaFoldDB" id="A0AAN9F892"/>
<gene>
    <name evidence="3" type="ORF">RJT34_27503</name>
</gene>
<accession>A0AAN9F892</accession>
<evidence type="ECO:0000313" key="3">
    <source>
        <dbReference type="EMBL" id="KAK7271529.1"/>
    </source>
</evidence>
<dbReference type="InterPro" id="IPR009060">
    <property type="entry name" value="UBA-like_sf"/>
</dbReference>
<feature type="compositionally biased region" description="Basic residues" evidence="1">
    <location>
        <begin position="132"/>
        <end position="141"/>
    </location>
</feature>
<evidence type="ECO:0000256" key="1">
    <source>
        <dbReference type="SAM" id="MobiDB-lite"/>
    </source>
</evidence>
<sequence length="619" mass="67846">MSPSMKSKSKSKGGKDQRKATPKTSGVTNNGSGNPTTHAYNPVSGTFHTLETALSATSTPTHDKSRFQNIDDSDELPSSLQGTVSECDSISNNDSCSGESEDPKEKILNHSMRPDNVPGSDNDRREKIRLKNERKHQRQKERRAQELHDRCCGYLMSRKLESLAEVLVSMGFSSEQATLALMLNDGKLEESVSWLFESSETHTPNSASHDVGSNLRINIGDELARISDIEVRYNCSKQEVERVVVANEGDLQKAENTLKSQKLESFVTQPKPEDNSTQISGLMIRSRGLPTASVSMQQREIEGDFNYLKVGGSASIFSDPQGMNLQSLHLNNPMSLEDKRWGVTRSSPSAMYTLASSARVLSPSTVQQGIEREPVITMQRRTFTNGKQDLFSSLNDLPPRTTGLYANCTPAIENMRLNEKFLQNHNIENMANENMEQFYQAHCKGHPYMFGPVNSSSAGVGGFCKPTDALPFSSSIHRGSWTVSASSPSLTFPPSLGLFSNKSAARTFSSHSLMDWNTGGLMPEFDYTSVDWTLDCPSSSNSSGLWVGISSLLRNGSVNRMSSSCMAGLQNVGIGRDTSSASSSTGLREWTSPFAGDDMFSLPRQFVTSPPQVFLGTRS</sequence>
<dbReference type="PROSITE" id="PS50030">
    <property type="entry name" value="UBA"/>
    <property type="match status" value="1"/>
</dbReference>
<feature type="domain" description="UBA" evidence="2">
    <location>
        <begin position="158"/>
        <end position="198"/>
    </location>
</feature>
<evidence type="ECO:0000259" key="2">
    <source>
        <dbReference type="PROSITE" id="PS50030"/>
    </source>
</evidence>
<dbReference type="InterPro" id="IPR015940">
    <property type="entry name" value="UBA"/>
</dbReference>